<dbReference type="RefSeq" id="XP_012943574.1">
    <property type="nucleotide sequence ID" value="XM_013088120.2"/>
</dbReference>
<feature type="compositionally biased region" description="Low complexity" evidence="2">
    <location>
        <begin position="178"/>
        <end position="189"/>
    </location>
</feature>
<dbReference type="PROSITE" id="PS51194">
    <property type="entry name" value="HELICASE_CTER"/>
    <property type="match status" value="1"/>
</dbReference>
<gene>
    <name evidence="6" type="primary">LOC101853349</name>
</gene>
<evidence type="ECO:0000259" key="3">
    <source>
        <dbReference type="PROSITE" id="PS51192"/>
    </source>
</evidence>
<dbReference type="InterPro" id="IPR050496">
    <property type="entry name" value="SNF2_RAD54_helicase_repair"/>
</dbReference>
<dbReference type="InterPro" id="IPR001650">
    <property type="entry name" value="Helicase_C-like"/>
</dbReference>
<evidence type="ECO:0000256" key="1">
    <source>
        <dbReference type="ARBA" id="ARBA00022801"/>
    </source>
</evidence>
<dbReference type="PROSITE" id="PS51192">
    <property type="entry name" value="HELICASE_ATP_BIND_1"/>
    <property type="match status" value="1"/>
</dbReference>
<accession>A0ABM1A9T6</accession>
<name>A0ABM1A9T6_APLCA</name>
<feature type="region of interest" description="Disordered" evidence="2">
    <location>
        <begin position="55"/>
        <end position="81"/>
    </location>
</feature>
<evidence type="ECO:0000259" key="4">
    <source>
        <dbReference type="PROSITE" id="PS51194"/>
    </source>
</evidence>
<feature type="region of interest" description="Disordered" evidence="2">
    <location>
        <begin position="169"/>
        <end position="232"/>
    </location>
</feature>
<protein>
    <submittedName>
        <fullName evidence="6">DNA repair and recombination protein RAD54B</fullName>
    </submittedName>
</protein>
<evidence type="ECO:0000313" key="6">
    <source>
        <dbReference type="RefSeq" id="XP_012943574.1"/>
    </source>
</evidence>
<dbReference type="CDD" id="cd18793">
    <property type="entry name" value="SF2_C_SNF"/>
    <property type="match status" value="1"/>
</dbReference>
<dbReference type="InterPro" id="IPR014001">
    <property type="entry name" value="Helicase_ATP-bd"/>
</dbReference>
<evidence type="ECO:0000313" key="5">
    <source>
        <dbReference type="Proteomes" id="UP000694888"/>
    </source>
</evidence>
<dbReference type="InterPro" id="IPR027417">
    <property type="entry name" value="P-loop_NTPase"/>
</dbReference>
<keyword evidence="1" id="KW-0378">Hydrolase</keyword>
<dbReference type="Pfam" id="PF00271">
    <property type="entry name" value="Helicase_C"/>
    <property type="match status" value="1"/>
</dbReference>
<dbReference type="Gene3D" id="3.40.50.10810">
    <property type="entry name" value="Tandem AAA-ATPase domain"/>
    <property type="match status" value="1"/>
</dbReference>
<organism evidence="5 6">
    <name type="scientific">Aplysia californica</name>
    <name type="common">California sea hare</name>
    <dbReference type="NCBI Taxonomy" id="6500"/>
    <lineage>
        <taxon>Eukaryota</taxon>
        <taxon>Metazoa</taxon>
        <taxon>Spiralia</taxon>
        <taxon>Lophotrochozoa</taxon>
        <taxon>Mollusca</taxon>
        <taxon>Gastropoda</taxon>
        <taxon>Heterobranchia</taxon>
        <taxon>Euthyneura</taxon>
        <taxon>Tectipleura</taxon>
        <taxon>Aplysiida</taxon>
        <taxon>Aplysioidea</taxon>
        <taxon>Aplysiidae</taxon>
        <taxon>Aplysia</taxon>
    </lineage>
</organism>
<dbReference type="Gene3D" id="3.40.50.300">
    <property type="entry name" value="P-loop containing nucleotide triphosphate hydrolases"/>
    <property type="match status" value="1"/>
</dbReference>
<dbReference type="Gene3D" id="1.20.120.850">
    <property type="entry name" value="SWI2/SNF2 ATPases, N-terminal domain"/>
    <property type="match status" value="1"/>
</dbReference>
<dbReference type="SMART" id="SM00490">
    <property type="entry name" value="HELICc"/>
    <property type="match status" value="1"/>
</dbReference>
<keyword evidence="5" id="KW-1185">Reference proteome</keyword>
<dbReference type="InterPro" id="IPR049730">
    <property type="entry name" value="SNF2/RAD54-like_C"/>
</dbReference>
<evidence type="ECO:0000256" key="2">
    <source>
        <dbReference type="SAM" id="MobiDB-lite"/>
    </source>
</evidence>
<dbReference type="Proteomes" id="UP000694888">
    <property type="component" value="Unplaced"/>
</dbReference>
<dbReference type="GeneID" id="101853349"/>
<dbReference type="PANTHER" id="PTHR45629">
    <property type="entry name" value="SNF2/RAD54 FAMILY MEMBER"/>
    <property type="match status" value="1"/>
</dbReference>
<dbReference type="InterPro" id="IPR000330">
    <property type="entry name" value="SNF2_N"/>
</dbReference>
<dbReference type="Pfam" id="PF00176">
    <property type="entry name" value="SNF2-rel_dom"/>
    <property type="match status" value="1"/>
</dbReference>
<feature type="domain" description="Helicase ATP-binding" evidence="3">
    <location>
        <begin position="496"/>
        <end position="663"/>
    </location>
</feature>
<feature type="region of interest" description="Disordered" evidence="2">
    <location>
        <begin position="1"/>
        <end position="39"/>
    </location>
</feature>
<sequence>MRRSAAPSKTGKDAPFKRMKFTPPALVTGKQPLSSNTFNSITNNKVVTTVTTVSSVRQNHELQPTSSPRAPPHPKEYPFRPEVQSTLSPKLFSNVVSGTPHQMRPVSFAGEAKPKPTSPVMPSPMMLTVTVAETEVPGDQDKTSGFNTFQRNGQESNANPLVKNYVQQDKQHLRPENESSGCESGVSSEARTLHRQNIQRPVYNKIRPSENESPYKQVHSGNRPKYEQGQTEKKTASKYLSVVWCKMSKKKHKKWEGDAVLVTHGRTASLYDMEGKVIAKGSGYKSAELDSLKEDETLFVGGKEIQVLSELTEEQFKSGKCFSAGSCSAEAVVSSVKKNLPAAKPFANPLLKNGAAKSCRNPVAEKAAVCVSRFDPTAPGAVVMLRPGSDHQVGCSGTFSISVSAAAKPFANPLLKNGAAKSCRNPVAEKAAVCVSRFDPTAPGAVVMLRPGSDHQWRNNKLGQPVTDVVVDPYISSFLRAHQREGVAFLYECVMGFRDFHGQGAVLADDMGLGKTLQCIALIWTLLKQGPYGGKPVAKKVIVITPGSLVKNWFLEFKKWLGTERLNVYAVSSDKKVQDFIKSSNHQVLVISYEMFVRNYEDVKQVPFDLIICDEGHRLKNTAIKTTSLIMSLPSRKRIVLTGTPVQNDLQEFYSIVEFCNPGILGTSAAFRRVYEEPIVASRQPEATGEQKELGTDRAQELTRLTQMFVLRRTQEVNNDYLPPKVELVLFCRPSALQLTLYRQLIRSNLIRRCLSGNLSGSPHLICIGALKQLCNHPGLMYRKAAEAEMKRRGRAEEPGYGEERHNVTEDSIYDGLLRYFPDTFDASTVSCADSGKLEVLSQILSSVWKHSSSEKVVLVSNHTKTLDFLQVFCDFEGYTYLRLDGQTPTAQRQDLVNRFNNKFSPQRIFLLSSKAGGVGLNLIGASRLILYDIDWNPANDLQAMARVWRDGQTRKVHIYRLLTVGTIEEKIYQRQVTKQGLSETVMELCGKNNNVMFSLEDLKDLFSLNEKTDCETHSMLSCGCGGDPSYERAEVRPEEGQGEDRACQLTNNAVSLQKNPSNLTMAELLHWSHWRGDFVRDGKSWYLDETGSTVSFVFWHEINNAS</sequence>
<dbReference type="SMART" id="SM00487">
    <property type="entry name" value="DEXDc"/>
    <property type="match status" value="1"/>
</dbReference>
<feature type="domain" description="Helicase C-terminal" evidence="4">
    <location>
        <begin position="840"/>
        <end position="1004"/>
    </location>
</feature>
<dbReference type="SUPFAM" id="SSF52540">
    <property type="entry name" value="P-loop containing nucleoside triphosphate hydrolases"/>
    <property type="match status" value="2"/>
</dbReference>
<dbReference type="PANTHER" id="PTHR45629:SF7">
    <property type="entry name" value="DNA EXCISION REPAIR PROTEIN ERCC-6-RELATED"/>
    <property type="match status" value="1"/>
</dbReference>
<dbReference type="InterPro" id="IPR038718">
    <property type="entry name" value="SNF2-like_sf"/>
</dbReference>
<proteinExistence type="predicted"/>
<reference evidence="6" key="1">
    <citation type="submission" date="2025-08" db="UniProtKB">
        <authorList>
            <consortium name="RefSeq"/>
        </authorList>
    </citation>
    <scope>IDENTIFICATION</scope>
</reference>